<accession>A0A841Q6F5</accession>
<keyword evidence="3" id="KW-1185">Reference proteome</keyword>
<sequence>MFSVNGDDGVRVKLDNEVIIDAWPNTGLLDNKNAVYVTGGEHIITIEYFESAYGASISFDQEKISSEKLYYKYTTQVQENWGYTGPGGFPSDNFKAEFDQSQRLKEGNYFVQTFADDGVQVKVDGKTVINRWTDYTGIVDRALLLGVSSGNHNIRTSYYENVSRSFIYSHVVPFDSWLAYYYPNDSLTGVPSAAKVIHPVGNDKKLYEDHVDSSIIEGFPSDEFSVRYATAKKIKAGEYIIRTKADDGVRVFVDGKLVLDNWSNGAYREESVKLSIANRTNVPLDEQDIHWIEVEYYDNLNVGKLEVSILPYEDAYKDTWIGELYSNNTFGGNPIIVGGVGSLSPINELNASYGDWGEGSPSTKIPVDNFSAIYKKKFTTSTTGEYLLNLQADSGARVYINGNLTIDGWVNNPDGYFKRIKLNSGTHEVKIEYVEYTGFANLQFNITKIEGPIYLSTSYDYSLSEVLNIQMNSGPQTDLHNKYVREDALYKDSKGIWRINGTGWNVRNGPGTNYDIVGTINNNTEVFLLKKIDIEGQLSWYQIAAWINPLPIDVEYYVNPKNFTIGSTEYFQFLKLSESAGLNINEVNSKILQGKGVLENKASSFIEAGQKFGINEVYLIAHALLETGNGKSDLAEGILVSSIDGQAVEPKVVYNMYGINAKDSCPLRCGSEYAYQMDWTSPEKAIVGGAEFIAKEYIHVGQDTLYKMRWNPAYPGTHQYATDIGWAVKQVKRIKNLYDLLSDYQLVFDEPNYLN</sequence>
<dbReference type="InterPro" id="IPR003646">
    <property type="entry name" value="SH3-like_bac-type"/>
</dbReference>
<dbReference type="InterPro" id="IPR002901">
    <property type="entry name" value="MGlyc_endo_b_GlcNAc-like_dom"/>
</dbReference>
<dbReference type="SMART" id="SM00047">
    <property type="entry name" value="LYZ2"/>
    <property type="match status" value="1"/>
</dbReference>
<proteinExistence type="predicted"/>
<dbReference type="PROSITE" id="PS51820">
    <property type="entry name" value="PA14"/>
    <property type="match status" value="2"/>
</dbReference>
<dbReference type="GO" id="GO:0004040">
    <property type="term" value="F:amidase activity"/>
    <property type="evidence" value="ECO:0007669"/>
    <property type="project" value="InterPro"/>
</dbReference>
<dbReference type="InterPro" id="IPR037524">
    <property type="entry name" value="PA14/GLEYA"/>
</dbReference>
<dbReference type="EMBL" id="JACHGH010000006">
    <property type="protein sequence ID" value="MBB6454000.1"/>
    <property type="molecule type" value="Genomic_DNA"/>
</dbReference>
<dbReference type="Pfam" id="PF01832">
    <property type="entry name" value="Glucosaminidase"/>
    <property type="match status" value="1"/>
</dbReference>
<reference evidence="2 3" key="1">
    <citation type="submission" date="2020-08" db="EMBL/GenBank/DDBJ databases">
        <title>Genomic Encyclopedia of Type Strains, Phase IV (KMG-IV): sequencing the most valuable type-strain genomes for metagenomic binning, comparative biology and taxonomic classification.</title>
        <authorList>
            <person name="Goeker M."/>
        </authorList>
    </citation>
    <scope>NUCLEOTIDE SEQUENCE [LARGE SCALE GENOMIC DNA]</scope>
    <source>
        <strain evidence="2 3">DSM 19612</strain>
    </source>
</reference>
<protein>
    <submittedName>
        <fullName evidence="2">Beta-N-acetylglucosaminidase/single-stranded DNA-binding protein</fullName>
    </submittedName>
</protein>
<keyword evidence="2" id="KW-0238">DNA-binding</keyword>
<evidence type="ECO:0000259" key="1">
    <source>
        <dbReference type="PROSITE" id="PS51820"/>
    </source>
</evidence>
<dbReference type="Gene3D" id="1.10.530.10">
    <property type="match status" value="1"/>
</dbReference>
<dbReference type="SUPFAM" id="SSF56988">
    <property type="entry name" value="Anthrax protective antigen"/>
    <property type="match status" value="3"/>
</dbReference>
<dbReference type="Pfam" id="PF08239">
    <property type="entry name" value="SH3_3"/>
    <property type="match status" value="1"/>
</dbReference>
<dbReference type="AlphaFoldDB" id="A0A841Q6F5"/>
<dbReference type="Gene3D" id="2.30.30.40">
    <property type="entry name" value="SH3 Domains"/>
    <property type="match status" value="1"/>
</dbReference>
<dbReference type="Proteomes" id="UP000581688">
    <property type="component" value="Unassembled WGS sequence"/>
</dbReference>
<gene>
    <name evidence="2" type="ORF">HNQ94_002451</name>
</gene>
<organism evidence="2 3">
    <name type="scientific">Salirhabdus euzebyi</name>
    <dbReference type="NCBI Taxonomy" id="394506"/>
    <lineage>
        <taxon>Bacteria</taxon>
        <taxon>Bacillati</taxon>
        <taxon>Bacillota</taxon>
        <taxon>Bacilli</taxon>
        <taxon>Bacillales</taxon>
        <taxon>Bacillaceae</taxon>
        <taxon>Salirhabdus</taxon>
    </lineage>
</organism>
<dbReference type="GO" id="GO:0003677">
    <property type="term" value="F:DNA binding"/>
    <property type="evidence" value="ECO:0007669"/>
    <property type="project" value="UniProtKB-KW"/>
</dbReference>
<dbReference type="Pfam" id="PF07691">
    <property type="entry name" value="PA14"/>
    <property type="match status" value="3"/>
</dbReference>
<comment type="caution">
    <text evidence="2">The sequence shown here is derived from an EMBL/GenBank/DDBJ whole genome shotgun (WGS) entry which is preliminary data.</text>
</comment>
<dbReference type="Gene3D" id="3.90.182.10">
    <property type="entry name" value="Toxin - Anthrax Protective Antigen,domain 1"/>
    <property type="match status" value="1"/>
</dbReference>
<evidence type="ECO:0000313" key="3">
    <source>
        <dbReference type="Proteomes" id="UP000581688"/>
    </source>
</evidence>
<dbReference type="SMART" id="SM00758">
    <property type="entry name" value="PA14"/>
    <property type="match status" value="2"/>
</dbReference>
<name>A0A841Q6F5_9BACI</name>
<feature type="domain" description="PA14" evidence="1">
    <location>
        <begin position="315"/>
        <end position="460"/>
    </location>
</feature>
<feature type="domain" description="PA14" evidence="1">
    <location>
        <begin position="172"/>
        <end position="323"/>
    </location>
</feature>
<dbReference type="InterPro" id="IPR011658">
    <property type="entry name" value="PA14_dom"/>
</dbReference>
<evidence type="ECO:0000313" key="2">
    <source>
        <dbReference type="EMBL" id="MBB6454000.1"/>
    </source>
</evidence>
<dbReference type="Gene3D" id="2.60.120.380">
    <property type="match status" value="1"/>
</dbReference>